<dbReference type="EMBL" id="JAMZIH010000133">
    <property type="protein sequence ID" value="KAJ1679885.1"/>
    <property type="molecule type" value="Genomic_DNA"/>
</dbReference>
<reference evidence="1" key="1">
    <citation type="submission" date="2022-06" db="EMBL/GenBank/DDBJ databases">
        <title>Phylogenomic reconstructions and comparative analyses of Kickxellomycotina fungi.</title>
        <authorList>
            <person name="Reynolds N.K."/>
            <person name="Stajich J.E."/>
            <person name="Barry K."/>
            <person name="Grigoriev I.V."/>
            <person name="Crous P."/>
            <person name="Smith M.E."/>
        </authorList>
    </citation>
    <scope>NUCLEOTIDE SEQUENCE</scope>
    <source>
        <strain evidence="1">RSA 2271</strain>
    </source>
</reference>
<sequence length="145" mass="16247">MALLEWFSASNFFGTVHAEENSDEQQLVAAETPVSGAESQPEEKEVEAGEEEEEEVEAGEGEEAEEEEEEEDEEEEGEEEEPEDQAPRFREACGQTPTCLPLKHHLDACAKRVEEGSSERCAEEFLHFVHCVDHCAAPKIFAHLK</sequence>
<protein>
    <submittedName>
        <fullName evidence="1">Ubiquinol--cytochrome-c reductase subunit 6</fullName>
    </submittedName>
</protein>
<proteinExistence type="predicted"/>
<gene>
    <name evidence="1" type="primary">QCR6</name>
    <name evidence="1" type="ORF">EV182_001127</name>
</gene>
<evidence type="ECO:0000313" key="2">
    <source>
        <dbReference type="Proteomes" id="UP001145114"/>
    </source>
</evidence>
<evidence type="ECO:0000313" key="1">
    <source>
        <dbReference type="EMBL" id="KAJ1679885.1"/>
    </source>
</evidence>
<accession>A0ACC1HX34</accession>
<organism evidence="1 2">
    <name type="scientific">Spiromyces aspiralis</name>
    <dbReference type="NCBI Taxonomy" id="68401"/>
    <lineage>
        <taxon>Eukaryota</taxon>
        <taxon>Fungi</taxon>
        <taxon>Fungi incertae sedis</taxon>
        <taxon>Zoopagomycota</taxon>
        <taxon>Kickxellomycotina</taxon>
        <taxon>Kickxellomycetes</taxon>
        <taxon>Kickxellales</taxon>
        <taxon>Kickxellaceae</taxon>
        <taxon>Spiromyces</taxon>
    </lineage>
</organism>
<name>A0ACC1HX34_9FUNG</name>
<comment type="caution">
    <text evidence="1">The sequence shown here is derived from an EMBL/GenBank/DDBJ whole genome shotgun (WGS) entry which is preliminary data.</text>
</comment>
<keyword evidence="2" id="KW-1185">Reference proteome</keyword>
<dbReference type="Proteomes" id="UP001145114">
    <property type="component" value="Unassembled WGS sequence"/>
</dbReference>